<accession>A0ABW1PSE4</accession>
<keyword evidence="3" id="KW-1185">Reference proteome</keyword>
<gene>
    <name evidence="2" type="ORF">ACFPVY_13655</name>
</gene>
<evidence type="ECO:0000313" key="3">
    <source>
        <dbReference type="Proteomes" id="UP001596287"/>
    </source>
</evidence>
<keyword evidence="1" id="KW-0812">Transmembrane</keyword>
<proteinExistence type="predicted"/>
<dbReference type="RefSeq" id="WP_379792661.1">
    <property type="nucleotide sequence ID" value="NZ_JBHSQB010000009.1"/>
</dbReference>
<keyword evidence="1" id="KW-1133">Transmembrane helix</keyword>
<protein>
    <submittedName>
        <fullName evidence="2">Uncharacterized protein</fullName>
    </submittedName>
</protein>
<feature type="transmembrane region" description="Helical" evidence="1">
    <location>
        <begin position="173"/>
        <end position="193"/>
    </location>
</feature>
<organism evidence="2 3">
    <name type="scientific">Flavobacterium qiangtangense</name>
    <dbReference type="NCBI Taxonomy" id="1442595"/>
    <lineage>
        <taxon>Bacteria</taxon>
        <taxon>Pseudomonadati</taxon>
        <taxon>Bacteroidota</taxon>
        <taxon>Flavobacteriia</taxon>
        <taxon>Flavobacteriales</taxon>
        <taxon>Flavobacteriaceae</taxon>
        <taxon>Flavobacterium</taxon>
    </lineage>
</organism>
<keyword evidence="1" id="KW-0472">Membrane</keyword>
<evidence type="ECO:0000313" key="2">
    <source>
        <dbReference type="EMBL" id="MFC6097697.1"/>
    </source>
</evidence>
<dbReference type="EMBL" id="JBHSQB010000009">
    <property type="protein sequence ID" value="MFC6097697.1"/>
    <property type="molecule type" value="Genomic_DNA"/>
</dbReference>
<sequence length="294" mass="34076">MKITLEDYKKAILEEYELAKNGEKSHYLLDPTPASLKKLASEMCEHLSYQDAITFKIFFGFKSDIENKSKAILNFDTDKFRPLSKFLNGKSNLQEIQSANLLAVFVDLEIRPFLKFTQNQIEDNRNDEVPREFKKNGGEIENVSKEIILQNEAKVNLQNFENISKKVTFSKPIMLFCVGIFVALSAFSVQKAFEKKCMIWKDDHYEKIDCENSANEFAGYSTAMPIDNNLLKNFKRIKVSDTTTFFKNEKPVVWYLKQNNECEFFNAPGLHPINKKTLKEVTPHIIKAHVFDRD</sequence>
<name>A0ABW1PSE4_9FLAO</name>
<evidence type="ECO:0000256" key="1">
    <source>
        <dbReference type="SAM" id="Phobius"/>
    </source>
</evidence>
<comment type="caution">
    <text evidence="2">The sequence shown here is derived from an EMBL/GenBank/DDBJ whole genome shotgun (WGS) entry which is preliminary data.</text>
</comment>
<reference evidence="3" key="1">
    <citation type="journal article" date="2019" name="Int. J. Syst. Evol. Microbiol.">
        <title>The Global Catalogue of Microorganisms (GCM) 10K type strain sequencing project: providing services to taxonomists for standard genome sequencing and annotation.</title>
        <authorList>
            <consortium name="The Broad Institute Genomics Platform"/>
            <consortium name="The Broad Institute Genome Sequencing Center for Infectious Disease"/>
            <person name="Wu L."/>
            <person name="Ma J."/>
        </authorList>
    </citation>
    <scope>NUCLEOTIDE SEQUENCE [LARGE SCALE GENOMIC DNA]</scope>
    <source>
        <strain evidence="3">CCUG 49679</strain>
    </source>
</reference>
<dbReference type="Proteomes" id="UP001596287">
    <property type="component" value="Unassembled WGS sequence"/>
</dbReference>